<keyword evidence="1" id="KW-1133">Transmembrane helix</keyword>
<name>A0A7I9Y5P9_MYCAL</name>
<protein>
    <recommendedName>
        <fullName evidence="2">Mce/MlaD domain-containing protein</fullName>
    </recommendedName>
</protein>
<dbReference type="RefSeq" id="WP_083040767.1">
    <property type="nucleotide sequence ID" value="NZ_BLKY01000001.1"/>
</dbReference>
<sequence>MFDRLKRPVEAYNKTWLGTISLTLTAVVVAVLIIAVGHLSAGQSGYRGEFLQAAQIRLGDQVTVAGISVGSVNGVELADDHVIVKFKIRNDIRLGRDTRAAIKLTTLLGSRYLELSPAGDGELDRHTISLANTSVPYDLQKTLADATTTFEQVDA</sequence>
<feature type="transmembrane region" description="Helical" evidence="1">
    <location>
        <begin position="20"/>
        <end position="41"/>
    </location>
</feature>
<keyword evidence="1" id="KW-0472">Membrane</keyword>
<evidence type="ECO:0000256" key="1">
    <source>
        <dbReference type="SAM" id="Phobius"/>
    </source>
</evidence>
<dbReference type="GO" id="GO:0005576">
    <property type="term" value="C:extracellular region"/>
    <property type="evidence" value="ECO:0007669"/>
    <property type="project" value="TreeGrafter"/>
</dbReference>
<dbReference type="AlphaFoldDB" id="A0A7I9Y5P9"/>
<dbReference type="Pfam" id="PF02470">
    <property type="entry name" value="MlaD"/>
    <property type="match status" value="1"/>
</dbReference>
<dbReference type="PANTHER" id="PTHR33371">
    <property type="entry name" value="INTERMEMBRANE PHOSPHOLIPID TRANSPORT SYSTEM BINDING PROTEIN MLAD-RELATED"/>
    <property type="match status" value="1"/>
</dbReference>
<evidence type="ECO:0000259" key="2">
    <source>
        <dbReference type="Pfam" id="PF02470"/>
    </source>
</evidence>
<dbReference type="Proteomes" id="UP000465305">
    <property type="component" value="Unassembled WGS sequence"/>
</dbReference>
<dbReference type="PANTHER" id="PTHR33371:SF18">
    <property type="entry name" value="MCE-FAMILY PROTEIN MCE3C"/>
    <property type="match status" value="1"/>
</dbReference>
<proteinExistence type="predicted"/>
<gene>
    <name evidence="3" type="ORF">MALGJ_06960</name>
</gene>
<evidence type="ECO:0000313" key="4">
    <source>
        <dbReference type="Proteomes" id="UP000465305"/>
    </source>
</evidence>
<comment type="caution">
    <text evidence="3">The sequence shown here is derived from an EMBL/GenBank/DDBJ whole genome shotgun (WGS) entry which is preliminary data.</text>
</comment>
<reference evidence="3 4" key="1">
    <citation type="journal article" date="2019" name="Emerg. Microbes Infect.">
        <title>Comprehensive subspecies identification of 175 nontuberculous mycobacteria species based on 7547 genomic profiles.</title>
        <authorList>
            <person name="Matsumoto Y."/>
            <person name="Kinjo T."/>
            <person name="Motooka D."/>
            <person name="Nabeya D."/>
            <person name="Jung N."/>
            <person name="Uechi K."/>
            <person name="Horii T."/>
            <person name="Iida T."/>
            <person name="Fujita J."/>
            <person name="Nakamura S."/>
        </authorList>
    </citation>
    <scope>NUCLEOTIDE SEQUENCE [LARGE SCALE GENOMIC DNA]</scope>
    <source>
        <strain evidence="3 4">JCM 30723</strain>
    </source>
</reference>
<keyword evidence="1" id="KW-0812">Transmembrane</keyword>
<accession>A0A7I9Y5P9</accession>
<evidence type="ECO:0000313" key="3">
    <source>
        <dbReference type="EMBL" id="GFG84020.1"/>
    </source>
</evidence>
<dbReference type="EMBL" id="BLKY01000001">
    <property type="protein sequence ID" value="GFG84020.1"/>
    <property type="molecule type" value="Genomic_DNA"/>
</dbReference>
<dbReference type="InterPro" id="IPR003399">
    <property type="entry name" value="Mce/MlaD"/>
</dbReference>
<feature type="domain" description="Mce/MlaD" evidence="2">
    <location>
        <begin position="46"/>
        <end position="117"/>
    </location>
</feature>
<organism evidence="3 4">
    <name type="scientific">Mycolicibacter algericus</name>
    <name type="common">Mycobacterium algericum</name>
    <dbReference type="NCBI Taxonomy" id="1288388"/>
    <lineage>
        <taxon>Bacteria</taxon>
        <taxon>Bacillati</taxon>
        <taxon>Actinomycetota</taxon>
        <taxon>Actinomycetes</taxon>
        <taxon>Mycobacteriales</taxon>
        <taxon>Mycobacteriaceae</taxon>
        <taxon>Mycolicibacter</taxon>
    </lineage>
</organism>
<dbReference type="InterPro" id="IPR052336">
    <property type="entry name" value="MlaD_Phospholipid_Transporter"/>
</dbReference>